<evidence type="ECO:0000259" key="6">
    <source>
        <dbReference type="PROSITE" id="PS51059"/>
    </source>
</evidence>
<dbReference type="PROSITE" id="PS51977">
    <property type="entry name" value="WGR"/>
    <property type="match status" value="1"/>
</dbReference>
<proteinExistence type="predicted"/>
<evidence type="ECO:0000256" key="4">
    <source>
        <dbReference type="ARBA" id="ARBA00033987"/>
    </source>
</evidence>
<dbReference type="Pfam" id="PF00644">
    <property type="entry name" value="PARP"/>
    <property type="match status" value="1"/>
</dbReference>
<dbReference type="InterPro" id="IPR012317">
    <property type="entry name" value="Poly(ADP-ribose)pol_cat_dom"/>
</dbReference>
<organism evidence="8 9">
    <name type="scientific">Schizothecium vesticola</name>
    <dbReference type="NCBI Taxonomy" id="314040"/>
    <lineage>
        <taxon>Eukaryota</taxon>
        <taxon>Fungi</taxon>
        <taxon>Dikarya</taxon>
        <taxon>Ascomycota</taxon>
        <taxon>Pezizomycotina</taxon>
        <taxon>Sordariomycetes</taxon>
        <taxon>Sordariomycetidae</taxon>
        <taxon>Sordariales</taxon>
        <taxon>Schizotheciaceae</taxon>
        <taxon>Schizothecium</taxon>
    </lineage>
</organism>
<evidence type="ECO:0000256" key="1">
    <source>
        <dbReference type="ARBA" id="ARBA00022676"/>
    </source>
</evidence>
<comment type="catalytic activity">
    <reaction evidence="4">
        <text>NAD(+) + (ADP-D-ribosyl)n-acceptor = nicotinamide + (ADP-D-ribosyl)n+1-acceptor + H(+).</text>
        <dbReference type="EC" id="2.4.2.30"/>
    </reaction>
</comment>
<dbReference type="AlphaFoldDB" id="A0AA40BRA7"/>
<dbReference type="SMART" id="SM00773">
    <property type="entry name" value="WGR"/>
    <property type="match status" value="1"/>
</dbReference>
<dbReference type="EC" id="2.4.2.-" evidence="5"/>
<feature type="domain" description="PARP catalytic" evidence="6">
    <location>
        <begin position="413"/>
        <end position="627"/>
    </location>
</feature>
<dbReference type="GO" id="GO:0003950">
    <property type="term" value="F:NAD+ poly-ADP-ribosyltransferase activity"/>
    <property type="evidence" value="ECO:0007669"/>
    <property type="project" value="UniProtKB-UniRule"/>
</dbReference>
<dbReference type="Pfam" id="PF05406">
    <property type="entry name" value="WGR"/>
    <property type="match status" value="1"/>
</dbReference>
<gene>
    <name evidence="8" type="ORF">B0T18DRAFT_423324</name>
</gene>
<dbReference type="GO" id="GO:0005730">
    <property type="term" value="C:nucleolus"/>
    <property type="evidence" value="ECO:0007669"/>
    <property type="project" value="TreeGrafter"/>
</dbReference>
<evidence type="ECO:0000259" key="7">
    <source>
        <dbReference type="PROSITE" id="PS51977"/>
    </source>
</evidence>
<dbReference type="Proteomes" id="UP001172155">
    <property type="component" value="Unassembled WGS sequence"/>
</dbReference>
<name>A0AA40BRA7_9PEZI</name>
<keyword evidence="1 5" id="KW-0328">Glycosyltransferase</keyword>
<dbReference type="PROSITE" id="PS51059">
    <property type="entry name" value="PARP_CATALYTIC"/>
    <property type="match status" value="1"/>
</dbReference>
<sequence>MANLLPRDPPGTINPAKLLAWAETLPDVGAPNSPDPPAPLEIPPAAVEAVSQDTEVATRTPAATDATVHRLARISSDCNLEDDPLLKENPRYEDMRQEFEQSFAGGLRPSSGRARHLSHHGYFRRQILSQAELFVPLDPDASLDSVVVMEKASASIYDAYLLRADIAKNLNAFYRCQVVFHPSSRTYTLWTREGRVGLPGTGHQRTADNLKSLTDRFRTIFRQKTGLTWNRRYDRPSGLGGRFTFVELDYRGRAAASRVEESDRHYEGIDAHIHEGVRSLMEVMLCGGPVRKDAINEELRTVGTRSAFTAPYEYLSPWACYQGFKTLQRIYRYLESGGLIRWKAVLGASSRYRSQVPFCAGHCRTPAISSYYAIFPELKFIYRLWPQPDVASMLNEVHLQGSRQLHAYGKLSQPMHRAYSSLRHGFRRLTKPLTVEFRELKDYLAKSCHSAHGLRVELQEIYGVFIKSNLPNPYGDWIETKLGHAPFGEERLLLWHGTPLDSLLGILDLGLQIRRRGATWTGTMFGNGIYFADASSKSATFCKHRTSDGEAVLLLCEVDAGRQRIRSVQSMADGHTVVGASSGLSRCIEGRGKLGPAKWKDVSWEIVGAPNGGVVRMPTAGHISTLH</sequence>
<reference evidence="8" key="1">
    <citation type="submission" date="2023-06" db="EMBL/GenBank/DDBJ databases">
        <title>Genome-scale phylogeny and comparative genomics of the fungal order Sordariales.</title>
        <authorList>
            <consortium name="Lawrence Berkeley National Laboratory"/>
            <person name="Hensen N."/>
            <person name="Bonometti L."/>
            <person name="Westerberg I."/>
            <person name="Brannstrom I.O."/>
            <person name="Guillou S."/>
            <person name="Cros-Aarteil S."/>
            <person name="Calhoun S."/>
            <person name="Haridas S."/>
            <person name="Kuo A."/>
            <person name="Mondo S."/>
            <person name="Pangilinan J."/>
            <person name="Riley R."/>
            <person name="LaButti K."/>
            <person name="Andreopoulos B."/>
            <person name="Lipzen A."/>
            <person name="Chen C."/>
            <person name="Yanf M."/>
            <person name="Daum C."/>
            <person name="Ng V."/>
            <person name="Clum A."/>
            <person name="Steindorff A."/>
            <person name="Ohm R."/>
            <person name="Martin F."/>
            <person name="Silar P."/>
            <person name="Natvig D."/>
            <person name="Lalanne C."/>
            <person name="Gautier V."/>
            <person name="Ament-velasquez S.L."/>
            <person name="Kruys A."/>
            <person name="Hutchinson M.I."/>
            <person name="Powell A.J."/>
            <person name="Barry K."/>
            <person name="Miller A.N."/>
            <person name="Grigoriev I.V."/>
            <person name="Debuchy R."/>
            <person name="Gladieux P."/>
            <person name="Thoren M.H."/>
            <person name="Johannesson H."/>
        </authorList>
    </citation>
    <scope>NUCLEOTIDE SEQUENCE</scope>
    <source>
        <strain evidence="8">SMH3187-1</strain>
    </source>
</reference>
<dbReference type="InterPro" id="IPR008893">
    <property type="entry name" value="WGR_domain"/>
</dbReference>
<dbReference type="PANTHER" id="PTHR10459">
    <property type="entry name" value="DNA LIGASE"/>
    <property type="match status" value="1"/>
</dbReference>
<evidence type="ECO:0000313" key="8">
    <source>
        <dbReference type="EMBL" id="KAK0738983.1"/>
    </source>
</evidence>
<evidence type="ECO:0000256" key="3">
    <source>
        <dbReference type="ARBA" id="ARBA00023027"/>
    </source>
</evidence>
<dbReference type="PANTHER" id="PTHR10459:SF60">
    <property type="entry name" value="POLY [ADP-RIBOSE] POLYMERASE 2"/>
    <property type="match status" value="1"/>
</dbReference>
<keyword evidence="3 5" id="KW-0520">NAD</keyword>
<dbReference type="SUPFAM" id="SSF56399">
    <property type="entry name" value="ADP-ribosylation"/>
    <property type="match status" value="1"/>
</dbReference>
<dbReference type="GO" id="GO:0006302">
    <property type="term" value="P:double-strand break repair"/>
    <property type="evidence" value="ECO:0007669"/>
    <property type="project" value="TreeGrafter"/>
</dbReference>
<protein>
    <recommendedName>
        <fullName evidence="5">Poly [ADP-ribose] polymerase</fullName>
        <shortName evidence="5">PARP</shortName>
        <ecNumber evidence="5">2.4.2.-</ecNumber>
    </recommendedName>
</protein>
<keyword evidence="2 5" id="KW-0808">Transferase</keyword>
<evidence type="ECO:0000256" key="5">
    <source>
        <dbReference type="RuleBase" id="RU362114"/>
    </source>
</evidence>
<dbReference type="GO" id="GO:0070212">
    <property type="term" value="P:protein poly-ADP-ribosylation"/>
    <property type="evidence" value="ECO:0007669"/>
    <property type="project" value="TreeGrafter"/>
</dbReference>
<evidence type="ECO:0000256" key="2">
    <source>
        <dbReference type="ARBA" id="ARBA00022679"/>
    </source>
</evidence>
<dbReference type="GO" id="GO:1990404">
    <property type="term" value="F:NAD+-protein mono-ADP-ribosyltransferase activity"/>
    <property type="evidence" value="ECO:0007669"/>
    <property type="project" value="TreeGrafter"/>
</dbReference>
<accession>A0AA40BRA7</accession>
<dbReference type="InterPro" id="IPR050800">
    <property type="entry name" value="ARTD/PARP"/>
</dbReference>
<dbReference type="SUPFAM" id="SSF142921">
    <property type="entry name" value="WGR domain-like"/>
    <property type="match status" value="1"/>
</dbReference>
<dbReference type="CDD" id="cd07997">
    <property type="entry name" value="WGR_PARP"/>
    <property type="match status" value="1"/>
</dbReference>
<evidence type="ECO:0000313" key="9">
    <source>
        <dbReference type="Proteomes" id="UP001172155"/>
    </source>
</evidence>
<keyword evidence="9" id="KW-1185">Reference proteome</keyword>
<dbReference type="EMBL" id="JAUKUD010000007">
    <property type="protein sequence ID" value="KAK0738983.1"/>
    <property type="molecule type" value="Genomic_DNA"/>
</dbReference>
<comment type="caution">
    <text evidence="8">The sequence shown here is derived from an EMBL/GenBank/DDBJ whole genome shotgun (WGS) entry which is preliminary data.</text>
</comment>
<feature type="domain" description="WGR" evidence="7">
    <location>
        <begin position="145"/>
        <end position="243"/>
    </location>
</feature>
<dbReference type="InterPro" id="IPR036930">
    <property type="entry name" value="WGR_dom_sf"/>
</dbReference>
<dbReference type="Gene3D" id="3.90.228.10">
    <property type="match status" value="1"/>
</dbReference>